<accession>A0A8I0AQM9</accession>
<feature type="transmembrane region" description="Helical" evidence="8">
    <location>
        <begin position="69"/>
        <end position="87"/>
    </location>
</feature>
<evidence type="ECO:0000256" key="3">
    <source>
        <dbReference type="ARBA" id="ARBA00022679"/>
    </source>
</evidence>
<proteinExistence type="inferred from homology"/>
<dbReference type="PANTHER" id="PTHR30576">
    <property type="entry name" value="COLANIC BIOSYNTHESIS UDP-GLUCOSE LIPID CARRIER TRANSFERASE"/>
    <property type="match status" value="1"/>
</dbReference>
<feature type="region of interest" description="Disordered" evidence="7">
    <location>
        <begin position="469"/>
        <end position="497"/>
    </location>
</feature>
<organism evidence="10 11">
    <name type="scientific">Coprococcus hominis</name>
    <name type="common">ex Liu et al. 2022</name>
    <dbReference type="NCBI Taxonomy" id="2763039"/>
    <lineage>
        <taxon>Bacteria</taxon>
        <taxon>Bacillati</taxon>
        <taxon>Bacillota</taxon>
        <taxon>Clostridia</taxon>
        <taxon>Lachnospirales</taxon>
        <taxon>Lachnospiraceae</taxon>
        <taxon>Coprococcus</taxon>
    </lineage>
</organism>
<dbReference type="InterPro" id="IPR017475">
    <property type="entry name" value="EPS_sugar_tfrase"/>
</dbReference>
<feature type="transmembrane region" description="Helical" evidence="8">
    <location>
        <begin position="99"/>
        <end position="123"/>
    </location>
</feature>
<protein>
    <submittedName>
        <fullName evidence="10">Exopolysaccharide biosynthesis polyprenyl glycosylphosphotransferase</fullName>
    </submittedName>
</protein>
<feature type="transmembrane region" description="Helical" evidence="8">
    <location>
        <begin position="279"/>
        <end position="303"/>
    </location>
</feature>
<sequence>MTTSHGGMEIDMEETRHVRKRDIYKRIITFSEGVLLLAAEVLLFARMWYTEYADNTQAIQIPFWNKGNWAVIGMYAIIIYLFTKLYGGYKVGFLRVMDVLFSQILSLVCANIVGYVELCIIARNYLPALNMIELTFLEIIVIFIWVFVCRMMYRKFYPPRHLLLVYGYKTPTEFIDKINARKDKYIIADRIHVSEGEKALKEKILQYDGVILCETKAYIRNELVKYCFEHSIRSYVVPKLSDIIILGAEPIHLFDTPLLLSRNQGLTGEDMIFKRLMDIIVSLIMIIIFSPFMILIALAIKLYDRGPVFYKQDRLTLNGRVFKIMKFRSMRMDSEEHGAQLARKHDDRITPVGRVIRATHLDELPQLFNILKGDMSVVGPRPERPEIAAQYRETFPEFDYRLKMKAGLTGYAQVYGKYNTTPRDKVKLDLTYYEQYSLWLDLKLILLTFKILFQKENTEGIDANQTTAIREDKTKKTGIKHPHDEAEDAFYSVEEKK</sequence>
<comment type="similarity">
    <text evidence="2">Belongs to the bacterial sugar transferase family.</text>
</comment>
<keyword evidence="3 10" id="KW-0808">Transferase</keyword>
<evidence type="ECO:0000256" key="4">
    <source>
        <dbReference type="ARBA" id="ARBA00022692"/>
    </source>
</evidence>
<dbReference type="NCBIfam" id="TIGR03025">
    <property type="entry name" value="EPS_sugtrans"/>
    <property type="match status" value="1"/>
</dbReference>
<dbReference type="PANTHER" id="PTHR30576:SF20">
    <property type="entry name" value="QUINOVOSAMINEPHOSPHOTRANSFERAE-RELATED"/>
    <property type="match status" value="1"/>
</dbReference>
<comment type="caution">
    <text evidence="10">The sequence shown here is derived from an EMBL/GenBank/DDBJ whole genome shotgun (WGS) entry which is preliminary data.</text>
</comment>
<feature type="domain" description="Bacterial sugar transferase" evidence="9">
    <location>
        <begin position="274"/>
        <end position="453"/>
    </location>
</feature>
<dbReference type="EMBL" id="JACOOX010000006">
    <property type="protein sequence ID" value="MBC5663515.1"/>
    <property type="molecule type" value="Genomic_DNA"/>
</dbReference>
<evidence type="ECO:0000313" key="10">
    <source>
        <dbReference type="EMBL" id="MBC5663515.1"/>
    </source>
</evidence>
<dbReference type="AlphaFoldDB" id="A0A8I0AQM9"/>
<keyword evidence="6 8" id="KW-0472">Membrane</keyword>
<evidence type="ECO:0000256" key="7">
    <source>
        <dbReference type="SAM" id="MobiDB-lite"/>
    </source>
</evidence>
<gene>
    <name evidence="10" type="ORF">H8S09_11640</name>
</gene>
<reference evidence="10 11" key="1">
    <citation type="submission" date="2020-08" db="EMBL/GenBank/DDBJ databases">
        <title>Genome public.</title>
        <authorList>
            <person name="Liu C."/>
            <person name="Sun Q."/>
        </authorList>
    </citation>
    <scope>NUCLEOTIDE SEQUENCE [LARGE SCALE GENOMIC DNA]</scope>
    <source>
        <strain evidence="10 11">NSJ-10</strain>
    </source>
</reference>
<feature type="transmembrane region" description="Helical" evidence="8">
    <location>
        <begin position="27"/>
        <end position="49"/>
    </location>
</feature>
<evidence type="ECO:0000313" key="11">
    <source>
        <dbReference type="Proteomes" id="UP000615234"/>
    </source>
</evidence>
<dbReference type="InterPro" id="IPR003362">
    <property type="entry name" value="Bact_transf"/>
</dbReference>
<evidence type="ECO:0000256" key="1">
    <source>
        <dbReference type="ARBA" id="ARBA00004141"/>
    </source>
</evidence>
<dbReference type="Pfam" id="PF02397">
    <property type="entry name" value="Bac_transf"/>
    <property type="match status" value="1"/>
</dbReference>
<feature type="transmembrane region" description="Helical" evidence="8">
    <location>
        <begin position="135"/>
        <end position="153"/>
    </location>
</feature>
<evidence type="ECO:0000259" key="9">
    <source>
        <dbReference type="Pfam" id="PF02397"/>
    </source>
</evidence>
<keyword evidence="5 8" id="KW-1133">Transmembrane helix</keyword>
<keyword evidence="11" id="KW-1185">Reference proteome</keyword>
<keyword evidence="4 8" id="KW-0812">Transmembrane</keyword>
<dbReference type="GO" id="GO:0016780">
    <property type="term" value="F:phosphotransferase activity, for other substituted phosphate groups"/>
    <property type="evidence" value="ECO:0007669"/>
    <property type="project" value="TreeGrafter"/>
</dbReference>
<evidence type="ECO:0000256" key="8">
    <source>
        <dbReference type="SAM" id="Phobius"/>
    </source>
</evidence>
<dbReference type="GO" id="GO:0016020">
    <property type="term" value="C:membrane"/>
    <property type="evidence" value="ECO:0007669"/>
    <property type="project" value="UniProtKB-SubCell"/>
</dbReference>
<name>A0A8I0AQM9_9FIRM</name>
<evidence type="ECO:0000256" key="6">
    <source>
        <dbReference type="ARBA" id="ARBA00023136"/>
    </source>
</evidence>
<comment type="subcellular location">
    <subcellularLocation>
        <location evidence="1">Membrane</location>
        <topology evidence="1">Multi-pass membrane protein</topology>
    </subcellularLocation>
</comment>
<evidence type="ECO:0000256" key="5">
    <source>
        <dbReference type="ARBA" id="ARBA00022989"/>
    </source>
</evidence>
<dbReference type="Proteomes" id="UP000615234">
    <property type="component" value="Unassembled WGS sequence"/>
</dbReference>
<evidence type="ECO:0000256" key="2">
    <source>
        <dbReference type="ARBA" id="ARBA00006464"/>
    </source>
</evidence>